<evidence type="ECO:0000256" key="1">
    <source>
        <dbReference type="ARBA" id="ARBA00022670"/>
    </source>
</evidence>
<sequence>MTSRSRLTLMETKHYDIPVARSISHPEYDPKDGHSDISVIILKQDIPFSSKISPICVPFEPPVLTRSFEGYTPFVAGWGRTQEGGKSASILQELQLPILKNQECMERYRDVRKLISDKQFDEGVLCAGYLQGGKDSCQGDSGGPLMIPVRTDRTFIYYQIGVVSYGIGCARASTPGVYTSVQTYSVSMSRLCSPTRATSKLGRMQ</sequence>
<dbReference type="SUPFAM" id="SSF50494">
    <property type="entry name" value="Trypsin-like serine proteases"/>
    <property type="match status" value="1"/>
</dbReference>
<keyword evidence="1" id="KW-0645">Protease</keyword>
<dbReference type="PANTHER" id="PTHR24264">
    <property type="entry name" value="TRYPSIN-RELATED"/>
    <property type="match status" value="1"/>
</dbReference>
<dbReference type="FunFam" id="2.40.10.10:FF:000134">
    <property type="entry name" value="Uncharacterized protein, isoform B"/>
    <property type="match status" value="1"/>
</dbReference>
<dbReference type="InterPro" id="IPR043504">
    <property type="entry name" value="Peptidase_S1_PA_chymotrypsin"/>
</dbReference>
<dbReference type="Pfam" id="PF00089">
    <property type="entry name" value="Trypsin"/>
    <property type="match status" value="1"/>
</dbReference>
<dbReference type="CDD" id="cd00190">
    <property type="entry name" value="Tryp_SPc"/>
    <property type="match status" value="1"/>
</dbReference>
<dbReference type="EnsemblMetazoa" id="PPAI005981-RA">
    <property type="protein sequence ID" value="PPAI005981-PA"/>
    <property type="gene ID" value="PPAI005981"/>
</dbReference>
<reference evidence="5" key="1">
    <citation type="submission" date="2022-08" db="UniProtKB">
        <authorList>
            <consortium name="EnsemblMetazoa"/>
        </authorList>
    </citation>
    <scope>IDENTIFICATION</scope>
    <source>
        <strain evidence="5">Israel</strain>
    </source>
</reference>
<keyword evidence="3" id="KW-0720">Serine protease</keyword>
<evidence type="ECO:0000313" key="6">
    <source>
        <dbReference type="Proteomes" id="UP000092462"/>
    </source>
</evidence>
<dbReference type="InterPro" id="IPR050127">
    <property type="entry name" value="Serine_Proteases_S1"/>
</dbReference>
<dbReference type="Proteomes" id="UP000092462">
    <property type="component" value="Unassembled WGS sequence"/>
</dbReference>
<dbReference type="InterPro" id="IPR033116">
    <property type="entry name" value="TRYPSIN_SER"/>
</dbReference>
<protein>
    <submittedName>
        <fullName evidence="5">Uncharacterized protein</fullName>
    </submittedName>
</protein>
<evidence type="ECO:0000256" key="3">
    <source>
        <dbReference type="ARBA" id="ARBA00022825"/>
    </source>
</evidence>
<dbReference type="PROSITE" id="PS00135">
    <property type="entry name" value="TRYPSIN_SER"/>
    <property type="match status" value="1"/>
</dbReference>
<dbReference type="GO" id="GO:0004252">
    <property type="term" value="F:serine-type endopeptidase activity"/>
    <property type="evidence" value="ECO:0007669"/>
    <property type="project" value="InterPro"/>
</dbReference>
<dbReference type="PROSITE" id="PS50240">
    <property type="entry name" value="TRYPSIN_DOM"/>
    <property type="match status" value="1"/>
</dbReference>
<evidence type="ECO:0000313" key="5">
    <source>
        <dbReference type="EnsemblMetazoa" id="PPAI005981-PA"/>
    </source>
</evidence>
<proteinExistence type="inferred from homology"/>
<dbReference type="InterPro" id="IPR009003">
    <property type="entry name" value="Peptidase_S1_PA"/>
</dbReference>
<dbReference type="PANTHER" id="PTHR24264:SF69">
    <property type="entry name" value="TRYPSIN-3"/>
    <property type="match status" value="1"/>
</dbReference>
<dbReference type="VEuPathDB" id="VectorBase:PPAPM1_002633"/>
<comment type="similarity">
    <text evidence="4">Belongs to the peptidase S1 family. CLIP subfamily.</text>
</comment>
<dbReference type="InterPro" id="IPR001254">
    <property type="entry name" value="Trypsin_dom"/>
</dbReference>
<name>A0A1B0DDL0_PHLPP</name>
<dbReference type="GO" id="GO:0006508">
    <property type="term" value="P:proteolysis"/>
    <property type="evidence" value="ECO:0007669"/>
    <property type="project" value="UniProtKB-KW"/>
</dbReference>
<dbReference type="SMART" id="SM00020">
    <property type="entry name" value="Tryp_SPc"/>
    <property type="match status" value="1"/>
</dbReference>
<dbReference type="AlphaFoldDB" id="A0A1B0DDL0"/>
<evidence type="ECO:0000256" key="2">
    <source>
        <dbReference type="ARBA" id="ARBA00022801"/>
    </source>
</evidence>
<evidence type="ECO:0000256" key="4">
    <source>
        <dbReference type="ARBA" id="ARBA00024195"/>
    </source>
</evidence>
<dbReference type="Gene3D" id="2.40.10.10">
    <property type="entry name" value="Trypsin-like serine proteases"/>
    <property type="match status" value="1"/>
</dbReference>
<dbReference type="VEuPathDB" id="VectorBase:PPAI005981"/>
<accession>A0A1B0DDL0</accession>
<dbReference type="GO" id="GO:0005615">
    <property type="term" value="C:extracellular space"/>
    <property type="evidence" value="ECO:0007669"/>
    <property type="project" value="TreeGrafter"/>
</dbReference>
<keyword evidence="6" id="KW-1185">Reference proteome</keyword>
<dbReference type="EMBL" id="AJVK01005402">
    <property type="status" value="NOT_ANNOTATED_CDS"/>
    <property type="molecule type" value="Genomic_DNA"/>
</dbReference>
<organism evidence="5 6">
    <name type="scientific">Phlebotomus papatasi</name>
    <name type="common">Sandfly</name>
    <dbReference type="NCBI Taxonomy" id="29031"/>
    <lineage>
        <taxon>Eukaryota</taxon>
        <taxon>Metazoa</taxon>
        <taxon>Ecdysozoa</taxon>
        <taxon>Arthropoda</taxon>
        <taxon>Hexapoda</taxon>
        <taxon>Insecta</taxon>
        <taxon>Pterygota</taxon>
        <taxon>Neoptera</taxon>
        <taxon>Endopterygota</taxon>
        <taxon>Diptera</taxon>
        <taxon>Nematocera</taxon>
        <taxon>Psychodoidea</taxon>
        <taxon>Psychodidae</taxon>
        <taxon>Phlebotomus</taxon>
        <taxon>Phlebotomus</taxon>
    </lineage>
</organism>
<keyword evidence="2" id="KW-0378">Hydrolase</keyword>